<dbReference type="InterPro" id="IPR011335">
    <property type="entry name" value="Restrct_endonuc-II-like"/>
</dbReference>
<sequence>MTKKNEGKKFEEDFRNSIPEDVFCYRIKDSSNFNQTTKNMCDLILFQSPYLFLLELKSTKQNQISTDEKIIKQHQIDRLYDAQQKCNNIVAGFVLNYRGRELKTKIVLPETYFIPIEEMRKIYYKEKKIHKDQAREIGITIPYRKRITRFEYSVPLKNIVKINKKL</sequence>
<dbReference type="EMBL" id="JABDSR010000003">
    <property type="protein sequence ID" value="NMW84755.1"/>
    <property type="molecule type" value="Genomic_DNA"/>
</dbReference>
<protein>
    <submittedName>
        <fullName evidence="1">Uncharacterized protein</fullName>
    </submittedName>
</protein>
<gene>
    <name evidence="1" type="ORF">HKO22_03220</name>
</gene>
<dbReference type="InterPro" id="IPR011856">
    <property type="entry name" value="tRNA_endonuc-like_dom_sf"/>
</dbReference>
<dbReference type="Gene3D" id="3.40.1350.10">
    <property type="match status" value="1"/>
</dbReference>
<reference evidence="1" key="1">
    <citation type="submission" date="2020-04" db="EMBL/GenBank/DDBJ databases">
        <title>Peptoniphilus sp. nov. isolated from swine feces.</title>
        <authorList>
            <person name="Ryu S.W."/>
        </authorList>
    </citation>
    <scope>NUCLEOTIDE SEQUENCE [LARGE SCALE GENOMIC DNA]</scope>
    <source>
        <strain evidence="1">AGMB00490</strain>
    </source>
</reference>
<evidence type="ECO:0000313" key="1">
    <source>
        <dbReference type="EMBL" id="NMW84755.1"/>
    </source>
</evidence>
<dbReference type="SUPFAM" id="SSF52980">
    <property type="entry name" value="Restriction endonuclease-like"/>
    <property type="match status" value="1"/>
</dbReference>
<proteinExistence type="predicted"/>
<evidence type="ECO:0000313" key="2">
    <source>
        <dbReference type="Proteomes" id="UP000568273"/>
    </source>
</evidence>
<accession>A0A848RFG5</accession>
<comment type="caution">
    <text evidence="1">The sequence shown here is derived from an EMBL/GenBank/DDBJ whole genome shotgun (WGS) entry which is preliminary data.</text>
</comment>
<keyword evidence="2" id="KW-1185">Reference proteome</keyword>
<dbReference type="GO" id="GO:0003676">
    <property type="term" value="F:nucleic acid binding"/>
    <property type="evidence" value="ECO:0007669"/>
    <property type="project" value="InterPro"/>
</dbReference>
<organism evidence="1 2">
    <name type="scientific">Peptoniphilus faecalis</name>
    <dbReference type="NCBI Taxonomy" id="2731255"/>
    <lineage>
        <taxon>Bacteria</taxon>
        <taxon>Bacillati</taxon>
        <taxon>Bacillota</taxon>
        <taxon>Tissierellia</taxon>
        <taxon>Tissierellales</taxon>
        <taxon>Peptoniphilaceae</taxon>
        <taxon>Peptoniphilus</taxon>
    </lineage>
</organism>
<dbReference type="AlphaFoldDB" id="A0A848RFG5"/>
<dbReference type="Proteomes" id="UP000568273">
    <property type="component" value="Unassembled WGS sequence"/>
</dbReference>
<dbReference type="RefSeq" id="WP_169968518.1">
    <property type="nucleotide sequence ID" value="NZ_JABDSR010000003.1"/>
</dbReference>
<name>A0A848RFG5_9FIRM</name>